<proteinExistence type="predicted"/>
<dbReference type="Proteomes" id="UP000186218">
    <property type="component" value="Unassembled WGS sequence"/>
</dbReference>
<dbReference type="RefSeq" id="WP_159441835.1">
    <property type="nucleotide sequence ID" value="NZ_FTNT01000003.1"/>
</dbReference>
<gene>
    <name evidence="1" type="ORF">SAMN05445060_1540</name>
</gene>
<protein>
    <submittedName>
        <fullName evidence="1">Uncharacterized protein</fullName>
    </submittedName>
</protein>
<dbReference type="AlphaFoldDB" id="A0A1N7EQ16"/>
<accession>A0A1N7EQ16</accession>
<organism evidence="1 2">
    <name type="scientific">Williamsia sterculiae</name>
    <dbReference type="NCBI Taxonomy" id="1344003"/>
    <lineage>
        <taxon>Bacteria</taxon>
        <taxon>Bacillati</taxon>
        <taxon>Actinomycetota</taxon>
        <taxon>Actinomycetes</taxon>
        <taxon>Mycobacteriales</taxon>
        <taxon>Nocardiaceae</taxon>
        <taxon>Williamsia</taxon>
    </lineage>
</organism>
<name>A0A1N7EQ16_9NOCA</name>
<evidence type="ECO:0000313" key="1">
    <source>
        <dbReference type="EMBL" id="SIR90045.1"/>
    </source>
</evidence>
<sequence length="54" mass="5424">MLASQTIDVVGAYGSVTTISQRPDGTIEVVTSGGSGAVIRVSGDLRTVCVGADR</sequence>
<evidence type="ECO:0000313" key="2">
    <source>
        <dbReference type="Proteomes" id="UP000186218"/>
    </source>
</evidence>
<keyword evidence="2" id="KW-1185">Reference proteome</keyword>
<dbReference type="EMBL" id="FTNT01000003">
    <property type="protein sequence ID" value="SIR90045.1"/>
    <property type="molecule type" value="Genomic_DNA"/>
</dbReference>
<reference evidence="1 2" key="1">
    <citation type="submission" date="2017-01" db="EMBL/GenBank/DDBJ databases">
        <authorList>
            <person name="Mah S.A."/>
            <person name="Swanson W.J."/>
            <person name="Moy G.W."/>
            <person name="Vacquier V.D."/>
        </authorList>
    </citation>
    <scope>NUCLEOTIDE SEQUENCE [LARGE SCALE GENOMIC DNA]</scope>
    <source>
        <strain evidence="1 2">CPCC 203464</strain>
    </source>
</reference>
<dbReference type="OrthoDB" id="4578512at2"/>